<name>A0A1C3E6U3_9PLAN</name>
<dbReference type="Pfam" id="PF01926">
    <property type="entry name" value="MMR_HSR1"/>
    <property type="match status" value="1"/>
</dbReference>
<gene>
    <name evidence="2" type="ORF">A6X21_10810</name>
</gene>
<reference evidence="2 3" key="1">
    <citation type="submission" date="2016-05" db="EMBL/GenBank/DDBJ databases">
        <title>Genomic and physiological characterization of Planctopirus sp. isolated from fresh water lake.</title>
        <authorList>
            <person name="Subhash Y."/>
            <person name="Ramana C."/>
        </authorList>
    </citation>
    <scope>NUCLEOTIDE SEQUENCE [LARGE SCALE GENOMIC DNA]</scope>
    <source>
        <strain evidence="2 3">JC280</strain>
    </source>
</reference>
<keyword evidence="3" id="KW-1185">Reference proteome</keyword>
<dbReference type="AlphaFoldDB" id="A0A1C3E6U3"/>
<dbReference type="OrthoDB" id="207675at2"/>
<dbReference type="Gene3D" id="3.40.50.300">
    <property type="entry name" value="P-loop containing nucleotide triphosphate hydrolases"/>
    <property type="match status" value="1"/>
</dbReference>
<sequence length="642" mass="71775">MGLELQPLSEKLRVFAIQLETVAEAARERLETDDQYQQSEWYGLLSNKLLPQLTGEPFLVVSIVGGTNTGKTTIFNHLAGEAIGEANPHAGFTRYPVCLVPTDFAKSASLHAIFPGFQVAALPENRMVQQERLTGSTFPSNPERFSDADNLLFTTIGDHLPANLLLLDTPDIDSVVTENLLRASMICQASDVLIGVLTDQKYNDAAVKMFFREAARQKKSVIVVFSKLDWPDPEKTWEQWLKTFVAETEVNPLAVFAVPRDSSKEKRQLRELKLEFIPLAGELSERAMSHGHEIEAGRSESNQLVRLLSDLHFSELKLRATRGALESVVLGSSQWLAGFRNKAESLRELASILENSLNGQRLNWPAAPRPIVIETLWKIWSQERAPLIQRIHWGYGKVGEVLLAPAKWLTSSSAKPASPVEQYRRDEWQVMSLATARLFEEMDRATTLVSERAELKEFQHRLKAVLSSTGREKVLKELQESHQQCDLHQEIQELVERDFHAFLAAQPGLKLTLQVLDQVAAFGRVGVTFASIMFVPGLVDVATQGVMHLTVDAAATAGVAGGADVAARFVSGQSIEQLQRWLLQVDQKFVERRIRWYEAALAKTELGQLNERLGQASQLAHAKPWIDFSQTIASLDELLHRL</sequence>
<organism evidence="2 3">
    <name type="scientific">Planctopirus hydrillae</name>
    <dbReference type="NCBI Taxonomy" id="1841610"/>
    <lineage>
        <taxon>Bacteria</taxon>
        <taxon>Pseudomonadati</taxon>
        <taxon>Planctomycetota</taxon>
        <taxon>Planctomycetia</taxon>
        <taxon>Planctomycetales</taxon>
        <taxon>Planctomycetaceae</taxon>
        <taxon>Planctopirus</taxon>
    </lineage>
</organism>
<dbReference type="Proteomes" id="UP000094828">
    <property type="component" value="Unassembled WGS sequence"/>
</dbReference>
<evidence type="ECO:0000313" key="3">
    <source>
        <dbReference type="Proteomes" id="UP000094828"/>
    </source>
</evidence>
<dbReference type="EMBL" id="LYDR01000150">
    <property type="protein sequence ID" value="ODA28970.1"/>
    <property type="molecule type" value="Genomic_DNA"/>
</dbReference>
<comment type="caution">
    <text evidence="2">The sequence shown here is derived from an EMBL/GenBank/DDBJ whole genome shotgun (WGS) entry which is preliminary data.</text>
</comment>
<proteinExistence type="predicted"/>
<dbReference type="STRING" id="1841610.A6X21_10810"/>
<evidence type="ECO:0000259" key="1">
    <source>
        <dbReference type="Pfam" id="PF01926"/>
    </source>
</evidence>
<dbReference type="RefSeq" id="WP_068850831.1">
    <property type="nucleotide sequence ID" value="NZ_LYDR01000150.1"/>
</dbReference>
<dbReference type="InterPro" id="IPR027417">
    <property type="entry name" value="P-loop_NTPase"/>
</dbReference>
<dbReference type="GO" id="GO:0005525">
    <property type="term" value="F:GTP binding"/>
    <property type="evidence" value="ECO:0007669"/>
    <property type="project" value="InterPro"/>
</dbReference>
<protein>
    <recommendedName>
        <fullName evidence="1">G domain-containing protein</fullName>
    </recommendedName>
</protein>
<accession>A0A1C3E6U3</accession>
<feature type="domain" description="G" evidence="1">
    <location>
        <begin position="61"/>
        <end position="227"/>
    </location>
</feature>
<dbReference type="InterPro" id="IPR006073">
    <property type="entry name" value="GTP-bd"/>
</dbReference>
<dbReference type="SUPFAM" id="SSF52540">
    <property type="entry name" value="P-loop containing nucleoside triphosphate hydrolases"/>
    <property type="match status" value="1"/>
</dbReference>
<evidence type="ECO:0000313" key="2">
    <source>
        <dbReference type="EMBL" id="ODA28970.1"/>
    </source>
</evidence>
<dbReference type="CDD" id="cd00882">
    <property type="entry name" value="Ras_like_GTPase"/>
    <property type="match status" value="1"/>
</dbReference>